<comment type="caution">
    <text evidence="1">The sequence shown here is derived from an EMBL/GenBank/DDBJ whole genome shotgun (WGS) entry which is preliminary data.</text>
</comment>
<name>A0A8K0CR07_IGNLU</name>
<dbReference type="GO" id="GO:0006893">
    <property type="term" value="P:Golgi to plasma membrane transport"/>
    <property type="evidence" value="ECO:0007669"/>
    <property type="project" value="TreeGrafter"/>
</dbReference>
<keyword evidence="2" id="KW-1185">Reference proteome</keyword>
<dbReference type="AlphaFoldDB" id="A0A8K0CR07"/>
<dbReference type="InterPro" id="IPR036322">
    <property type="entry name" value="WD40_repeat_dom_sf"/>
</dbReference>
<proteinExistence type="predicted"/>
<accession>A0A8K0CR07</accession>
<dbReference type="InterPro" id="IPR015943">
    <property type="entry name" value="WD40/YVTN_repeat-like_dom_sf"/>
</dbReference>
<evidence type="ECO:0008006" key="3">
    <source>
        <dbReference type="Google" id="ProtNLM"/>
    </source>
</evidence>
<sequence length="119" mass="13345">MDGPPGAAAVLHLQFLVNEGALISATADDTLHLWNFRQKVPQVVQSLKFQREKITCIHLPLQSKWMYAGTEKGNIHVVQIENFILSGYVINWNKAIEISRKTHPGPVVHLSDNPIDPNK</sequence>
<feature type="non-terminal residue" evidence="1">
    <location>
        <position position="1"/>
    </location>
</feature>
<dbReference type="Gene3D" id="2.130.10.10">
    <property type="entry name" value="YVTN repeat-like/Quinoprotein amine dehydrogenase"/>
    <property type="match status" value="1"/>
</dbReference>
<dbReference type="GO" id="GO:0006887">
    <property type="term" value="P:exocytosis"/>
    <property type="evidence" value="ECO:0007669"/>
    <property type="project" value="TreeGrafter"/>
</dbReference>
<dbReference type="OrthoDB" id="19944at2759"/>
<dbReference type="GO" id="GO:0005096">
    <property type="term" value="F:GTPase activator activity"/>
    <property type="evidence" value="ECO:0007669"/>
    <property type="project" value="TreeGrafter"/>
</dbReference>
<protein>
    <recommendedName>
        <fullName evidence="3">Syntaxin-binding protein 5-like</fullName>
    </recommendedName>
</protein>
<dbReference type="PANTHER" id="PTHR10241:SF25">
    <property type="entry name" value="TOMOSYN, ISOFORM C"/>
    <property type="match status" value="1"/>
</dbReference>
<dbReference type="GO" id="GO:0045159">
    <property type="term" value="F:myosin II binding"/>
    <property type="evidence" value="ECO:0007669"/>
    <property type="project" value="TreeGrafter"/>
</dbReference>
<dbReference type="EMBL" id="VTPC01041475">
    <property type="protein sequence ID" value="KAF2891004.1"/>
    <property type="molecule type" value="Genomic_DNA"/>
</dbReference>
<dbReference type="SUPFAM" id="SSF50978">
    <property type="entry name" value="WD40 repeat-like"/>
    <property type="match status" value="1"/>
</dbReference>
<gene>
    <name evidence="1" type="ORF">ILUMI_15169</name>
</gene>
<dbReference type="GO" id="GO:0031201">
    <property type="term" value="C:SNARE complex"/>
    <property type="evidence" value="ECO:0007669"/>
    <property type="project" value="TreeGrafter"/>
</dbReference>
<evidence type="ECO:0000313" key="2">
    <source>
        <dbReference type="Proteomes" id="UP000801492"/>
    </source>
</evidence>
<dbReference type="GO" id="GO:0005886">
    <property type="term" value="C:plasma membrane"/>
    <property type="evidence" value="ECO:0007669"/>
    <property type="project" value="TreeGrafter"/>
</dbReference>
<reference evidence="1" key="1">
    <citation type="submission" date="2019-08" db="EMBL/GenBank/DDBJ databases">
        <title>The genome of the North American firefly Photinus pyralis.</title>
        <authorList>
            <consortium name="Photinus pyralis genome working group"/>
            <person name="Fallon T.R."/>
            <person name="Sander Lower S.E."/>
            <person name="Weng J.-K."/>
        </authorList>
    </citation>
    <scope>NUCLEOTIDE SEQUENCE</scope>
    <source>
        <strain evidence="1">TRF0915ILg1</strain>
        <tissue evidence="1">Whole body</tissue>
    </source>
</reference>
<evidence type="ECO:0000313" key="1">
    <source>
        <dbReference type="EMBL" id="KAF2891004.1"/>
    </source>
</evidence>
<dbReference type="Proteomes" id="UP000801492">
    <property type="component" value="Unassembled WGS sequence"/>
</dbReference>
<organism evidence="1 2">
    <name type="scientific">Ignelater luminosus</name>
    <name type="common">Cucubano</name>
    <name type="synonym">Pyrophorus luminosus</name>
    <dbReference type="NCBI Taxonomy" id="2038154"/>
    <lineage>
        <taxon>Eukaryota</taxon>
        <taxon>Metazoa</taxon>
        <taxon>Ecdysozoa</taxon>
        <taxon>Arthropoda</taxon>
        <taxon>Hexapoda</taxon>
        <taxon>Insecta</taxon>
        <taxon>Pterygota</taxon>
        <taxon>Neoptera</taxon>
        <taxon>Endopterygota</taxon>
        <taxon>Coleoptera</taxon>
        <taxon>Polyphaga</taxon>
        <taxon>Elateriformia</taxon>
        <taxon>Elateroidea</taxon>
        <taxon>Elateridae</taxon>
        <taxon>Agrypninae</taxon>
        <taxon>Pyrophorini</taxon>
        <taxon>Ignelater</taxon>
    </lineage>
</organism>
<dbReference type="PANTHER" id="PTHR10241">
    <property type="entry name" value="LETHAL 2 GIANT LARVAE PROTEIN"/>
    <property type="match status" value="1"/>
</dbReference>
<dbReference type="GO" id="GO:0019905">
    <property type="term" value="F:syntaxin binding"/>
    <property type="evidence" value="ECO:0007669"/>
    <property type="project" value="TreeGrafter"/>
</dbReference>